<gene>
    <name evidence="1" type="ORF">AOE01nite_12900</name>
</gene>
<dbReference type="GO" id="GO:0006044">
    <property type="term" value="P:N-acetylglucosamine metabolic process"/>
    <property type="evidence" value="ECO:0007669"/>
    <property type="project" value="TreeGrafter"/>
</dbReference>
<dbReference type="GO" id="GO:0016020">
    <property type="term" value="C:membrane"/>
    <property type="evidence" value="ECO:0007669"/>
    <property type="project" value="InterPro"/>
</dbReference>
<dbReference type="InterPro" id="IPR006813">
    <property type="entry name" value="Glyco_trans_17"/>
</dbReference>
<reference evidence="1 2" key="1">
    <citation type="submission" date="2019-07" db="EMBL/GenBank/DDBJ databases">
        <title>Whole genome shotgun sequence of Acetobacter oeni NBRC 105207.</title>
        <authorList>
            <person name="Hosoyama A."/>
            <person name="Uohara A."/>
            <person name="Ohji S."/>
            <person name="Ichikawa N."/>
        </authorList>
    </citation>
    <scope>NUCLEOTIDE SEQUENCE [LARGE SCALE GENOMIC DNA]</scope>
    <source>
        <strain evidence="1 2">NBRC 105207</strain>
    </source>
</reference>
<dbReference type="PANTHER" id="PTHR12224">
    <property type="entry name" value="BETA-1,4-MANNOSYL-GLYCOPROTEIN BETA-1,4-N-ACETYLGLUCOSAMINYL-TRANSFERASE"/>
    <property type="match status" value="1"/>
</dbReference>
<proteinExistence type="predicted"/>
<dbReference type="PANTHER" id="PTHR12224:SF0">
    <property type="entry name" value="BETA-1,4-MANNOSYL-GLYCOPROTEIN 4-BETA-N-ACETYLGLUCOSAMINYLTRANSFERASE"/>
    <property type="match status" value="1"/>
</dbReference>
<dbReference type="OrthoDB" id="1997677at2"/>
<sequence length="320" mass="37665">MTKTYDCFPFFNELEILDLRLKMHNDFVDYFVISESAKTFTGNPKPLFFHENRKIFKDYLHKIIHIVVDDFPDTEDPFVREYHQRHSFLRVMEQAEDNDLFIIADADELLRQSSILEASNFDGISIFDMPMFQFYMNLQQSPSGWTACYAGKKRYLKNIENISTARWDRSKFYDQLKTEGKILHVMDAGWHFTHLGGFERLQSKFRSYSHANDPWPRAMMNKDALKNHITAGGIVGNFKEVSKFIPITYPYYPLEINNNQKVYLDNGFIKDVYEAMDELQNLFRNTRNDFAKILKFSDDKSGVLYGLTAKEYSIMADIIL</sequence>
<dbReference type="Pfam" id="PF04724">
    <property type="entry name" value="Glyco_transf_17"/>
    <property type="match status" value="1"/>
</dbReference>
<accession>A0A511XJE1</accession>
<dbReference type="Proteomes" id="UP000321746">
    <property type="component" value="Unassembled WGS sequence"/>
</dbReference>
<dbReference type="EMBL" id="BJYG01000015">
    <property type="protein sequence ID" value="GEN63066.1"/>
    <property type="molecule type" value="Genomic_DNA"/>
</dbReference>
<keyword evidence="2" id="KW-1185">Reference proteome</keyword>
<dbReference type="RefSeq" id="WP_146887285.1">
    <property type="nucleotide sequence ID" value="NZ_BJYG01000015.1"/>
</dbReference>
<protein>
    <recommendedName>
        <fullName evidence="3">N-acetylglucosaminyltransferase</fullName>
    </recommendedName>
</protein>
<comment type="caution">
    <text evidence="1">The sequence shown here is derived from an EMBL/GenBank/DDBJ whole genome shotgun (WGS) entry which is preliminary data.</text>
</comment>
<evidence type="ECO:0000313" key="1">
    <source>
        <dbReference type="EMBL" id="GEN63066.1"/>
    </source>
</evidence>
<evidence type="ECO:0008006" key="3">
    <source>
        <dbReference type="Google" id="ProtNLM"/>
    </source>
</evidence>
<name>A0A511XJE1_9PROT</name>
<dbReference type="AlphaFoldDB" id="A0A511XJE1"/>
<organism evidence="1 2">
    <name type="scientific">Acetobacter oeni</name>
    <dbReference type="NCBI Taxonomy" id="304077"/>
    <lineage>
        <taxon>Bacteria</taxon>
        <taxon>Pseudomonadati</taxon>
        <taxon>Pseudomonadota</taxon>
        <taxon>Alphaproteobacteria</taxon>
        <taxon>Acetobacterales</taxon>
        <taxon>Acetobacteraceae</taxon>
        <taxon>Acetobacter</taxon>
    </lineage>
</organism>
<evidence type="ECO:0000313" key="2">
    <source>
        <dbReference type="Proteomes" id="UP000321746"/>
    </source>
</evidence>
<dbReference type="GO" id="GO:0003830">
    <property type="term" value="F:beta-1,4-mannosylglycoprotein 4-beta-N-acetylglucosaminyltransferase activity"/>
    <property type="evidence" value="ECO:0007669"/>
    <property type="project" value="InterPro"/>
</dbReference>